<protein>
    <submittedName>
        <fullName evidence="1">Uncharacterized protein</fullName>
    </submittedName>
</protein>
<accession>A0A0F9UA66</accession>
<reference evidence="1" key="1">
    <citation type="journal article" date="2015" name="Nature">
        <title>Complex archaea that bridge the gap between prokaryotes and eukaryotes.</title>
        <authorList>
            <person name="Spang A."/>
            <person name="Saw J.H."/>
            <person name="Jorgensen S.L."/>
            <person name="Zaremba-Niedzwiedzka K."/>
            <person name="Martijn J."/>
            <person name="Lind A.E."/>
            <person name="van Eijk R."/>
            <person name="Schleper C."/>
            <person name="Guy L."/>
            <person name="Ettema T.J."/>
        </authorList>
    </citation>
    <scope>NUCLEOTIDE SEQUENCE</scope>
</reference>
<evidence type="ECO:0000313" key="1">
    <source>
        <dbReference type="EMBL" id="KKN90085.1"/>
    </source>
</evidence>
<name>A0A0F9UA66_9ZZZZ</name>
<dbReference type="AlphaFoldDB" id="A0A0F9UA66"/>
<proteinExistence type="predicted"/>
<comment type="caution">
    <text evidence="1">The sequence shown here is derived from an EMBL/GenBank/DDBJ whole genome shotgun (WGS) entry which is preliminary data.</text>
</comment>
<sequence>MTNSKRDEIRAALFSSKQFKRKKVKILEQDVEIKQPSVGELTGIGKLDEDKDKNSVCLLMIEYCYVPGTNEKIFTKEDYDGIMGFPSGDWVQTFNRAWMELAGIDWEEAEKNLLEITSASSSSE</sequence>
<dbReference type="EMBL" id="LAZR01000113">
    <property type="protein sequence ID" value="KKN90085.1"/>
    <property type="molecule type" value="Genomic_DNA"/>
</dbReference>
<organism evidence="1">
    <name type="scientific">marine sediment metagenome</name>
    <dbReference type="NCBI Taxonomy" id="412755"/>
    <lineage>
        <taxon>unclassified sequences</taxon>
        <taxon>metagenomes</taxon>
        <taxon>ecological metagenomes</taxon>
    </lineage>
</organism>
<gene>
    <name evidence="1" type="ORF">LCGC14_0231980</name>
</gene>